<dbReference type="InterPro" id="IPR005083">
    <property type="entry name" value="YopJ-like"/>
</dbReference>
<reference evidence="6 7" key="1">
    <citation type="submission" date="2023-02" db="EMBL/GenBank/DDBJ databases">
        <title>Entomopathogenic bacteria.</title>
        <authorList>
            <person name="Machado R.A."/>
        </authorList>
    </citation>
    <scope>NUCLEOTIDE SEQUENCE [LARGE SCALE GENOMIC DNA]</scope>
    <source>
        <strain evidence="6 7">XENO-10</strain>
    </source>
</reference>
<dbReference type="Proteomes" id="UP001217178">
    <property type="component" value="Unassembled WGS sequence"/>
</dbReference>
<name>A0ABT5LDW7_9GAMM</name>
<evidence type="ECO:0000256" key="5">
    <source>
        <dbReference type="ARBA" id="ARBA00048662"/>
    </source>
</evidence>
<dbReference type="RefSeq" id="WP_273554484.1">
    <property type="nucleotide sequence ID" value="NZ_JAQRFI010000013.1"/>
</dbReference>
<evidence type="ECO:0000256" key="3">
    <source>
        <dbReference type="ARBA" id="ARBA00023785"/>
    </source>
</evidence>
<organism evidence="6 7">
    <name type="scientific">Xenorhabdus yunnanensis</name>
    <dbReference type="NCBI Taxonomy" id="3025878"/>
    <lineage>
        <taxon>Bacteria</taxon>
        <taxon>Pseudomonadati</taxon>
        <taxon>Pseudomonadota</taxon>
        <taxon>Gammaproteobacteria</taxon>
        <taxon>Enterobacterales</taxon>
        <taxon>Morganellaceae</taxon>
        <taxon>Xenorhabdus</taxon>
    </lineage>
</organism>
<keyword evidence="1" id="KW-0808">Transferase</keyword>
<evidence type="ECO:0000313" key="7">
    <source>
        <dbReference type="Proteomes" id="UP001217178"/>
    </source>
</evidence>
<gene>
    <name evidence="6" type="ORF">PSI23_07395</name>
</gene>
<evidence type="ECO:0000313" key="6">
    <source>
        <dbReference type="EMBL" id="MDC9589149.1"/>
    </source>
</evidence>
<comment type="caution">
    <text evidence="6">The sequence shown here is derived from an EMBL/GenBank/DDBJ whole genome shotgun (WGS) entry which is preliminary data.</text>
</comment>
<keyword evidence="7" id="KW-1185">Reference proteome</keyword>
<comment type="similarity">
    <text evidence="3">Belongs to the acetyltransferase YopJ family.</text>
</comment>
<comment type="catalytic activity">
    <reaction evidence="4">
        <text>L-threonyl-[protein] + acetyl-CoA = O-acetyl-L-threonyl-[protein] + CoA</text>
        <dbReference type="Rhea" id="RHEA:65340"/>
        <dbReference type="Rhea" id="RHEA-COMP:11060"/>
        <dbReference type="Rhea" id="RHEA-COMP:16780"/>
        <dbReference type="ChEBI" id="CHEBI:30013"/>
        <dbReference type="ChEBI" id="CHEBI:57287"/>
        <dbReference type="ChEBI" id="CHEBI:57288"/>
        <dbReference type="ChEBI" id="CHEBI:141025"/>
    </reaction>
    <physiologicalReaction direction="left-to-right" evidence="4">
        <dbReference type="Rhea" id="RHEA:65341"/>
    </physiologicalReaction>
</comment>
<dbReference type="Pfam" id="PF03421">
    <property type="entry name" value="Acetyltransf_14"/>
    <property type="match status" value="1"/>
</dbReference>
<evidence type="ECO:0000256" key="2">
    <source>
        <dbReference type="ARBA" id="ARBA00023315"/>
    </source>
</evidence>
<keyword evidence="2" id="KW-0012">Acyltransferase</keyword>
<evidence type="ECO:0000256" key="4">
    <source>
        <dbReference type="ARBA" id="ARBA00048364"/>
    </source>
</evidence>
<accession>A0ABT5LDW7</accession>
<evidence type="ECO:0000256" key="1">
    <source>
        <dbReference type="ARBA" id="ARBA00022679"/>
    </source>
</evidence>
<comment type="catalytic activity">
    <reaction evidence="5">
        <text>L-seryl-[protein] + acetyl-CoA = O-acetyl-L-seryl-[protein] + CoA</text>
        <dbReference type="Rhea" id="RHEA:59392"/>
        <dbReference type="Rhea" id="RHEA-COMP:9863"/>
        <dbReference type="Rhea" id="RHEA-COMP:15352"/>
        <dbReference type="ChEBI" id="CHEBI:29999"/>
        <dbReference type="ChEBI" id="CHEBI:57287"/>
        <dbReference type="ChEBI" id="CHEBI:57288"/>
        <dbReference type="ChEBI" id="CHEBI:141128"/>
    </reaction>
    <physiologicalReaction direction="left-to-right" evidence="5">
        <dbReference type="Rhea" id="RHEA:59393"/>
    </physiologicalReaction>
</comment>
<proteinExistence type="inferred from homology"/>
<dbReference type="EMBL" id="JAQRFI010000013">
    <property type="protein sequence ID" value="MDC9589149.1"/>
    <property type="molecule type" value="Genomic_DNA"/>
</dbReference>
<protein>
    <submittedName>
        <fullName evidence="6">YopJ family acetyltransferase</fullName>
    </submittedName>
</protein>
<sequence length="316" mass="37144">MWKIIFQQLNQIIMEILYIAIGVLKMLAKDSLNKYIEKAQSNKQNDIQFNDILVDMSNCEIILRHFNSRYPDMNSHPTIMNVNDFIKNIKDSPPNNNERKLFIVNAGGDRTHFATANVFKDMNDKISIIFVDSSLGRNQHILFALYLNFKDASNIKTLYIYNQIQNSNGDCLLFSLHFLKKMHKHRNHFVKLHQDLFNDRIRFIREKNTTFNPPEELSDDYLEKAHVVFFDQAIKLLPIDFFKHAHSKTPINAYLENHPDETSKKVNKWKGGETLIDRYNRHKVIRTIDGKQRTYSSSIEEKRLSLAQAALRWLGE</sequence>